<feature type="compositionally biased region" description="Low complexity" evidence="1">
    <location>
        <begin position="1"/>
        <end position="11"/>
    </location>
</feature>
<evidence type="ECO:0000313" key="2">
    <source>
        <dbReference type="EMBL" id="CAL1397889.1"/>
    </source>
</evidence>
<name>A0AAV2FHW4_9ROSI</name>
<dbReference type="PANTHER" id="PTHR47365:SF1">
    <property type="entry name" value="F-BOX_KELCH-REPEAT PROTEIN"/>
    <property type="match status" value="1"/>
</dbReference>
<feature type="region of interest" description="Disordered" evidence="1">
    <location>
        <begin position="1"/>
        <end position="31"/>
    </location>
</feature>
<dbReference type="SUPFAM" id="SSF117281">
    <property type="entry name" value="Kelch motif"/>
    <property type="match status" value="1"/>
</dbReference>
<reference evidence="2 3" key="1">
    <citation type="submission" date="2024-04" db="EMBL/GenBank/DDBJ databases">
        <authorList>
            <person name="Fracassetti M."/>
        </authorList>
    </citation>
    <scope>NUCLEOTIDE SEQUENCE [LARGE SCALE GENOMIC DNA]</scope>
</reference>
<protein>
    <submittedName>
        <fullName evidence="2">Uncharacterized protein</fullName>
    </submittedName>
</protein>
<dbReference type="PANTHER" id="PTHR47365">
    <property type="entry name" value="PLANT PROTEIN, PUTATIVE-RELATED"/>
    <property type="match status" value="1"/>
</dbReference>
<dbReference type="Gene3D" id="2.120.10.80">
    <property type="entry name" value="Kelch-type beta propeller"/>
    <property type="match status" value="1"/>
</dbReference>
<proteinExistence type="predicted"/>
<accession>A0AAV2FHW4</accession>
<dbReference type="Pfam" id="PF01344">
    <property type="entry name" value="Kelch_1"/>
    <property type="match status" value="1"/>
</dbReference>
<dbReference type="Proteomes" id="UP001497516">
    <property type="component" value="Chromosome 6"/>
</dbReference>
<gene>
    <name evidence="2" type="ORF">LTRI10_LOCUS38154</name>
</gene>
<evidence type="ECO:0000313" key="3">
    <source>
        <dbReference type="Proteomes" id="UP001497516"/>
    </source>
</evidence>
<dbReference type="AlphaFoldDB" id="A0AAV2FHW4"/>
<organism evidence="2 3">
    <name type="scientific">Linum trigynum</name>
    <dbReference type="NCBI Taxonomy" id="586398"/>
    <lineage>
        <taxon>Eukaryota</taxon>
        <taxon>Viridiplantae</taxon>
        <taxon>Streptophyta</taxon>
        <taxon>Embryophyta</taxon>
        <taxon>Tracheophyta</taxon>
        <taxon>Spermatophyta</taxon>
        <taxon>Magnoliopsida</taxon>
        <taxon>eudicotyledons</taxon>
        <taxon>Gunneridae</taxon>
        <taxon>Pentapetalae</taxon>
        <taxon>rosids</taxon>
        <taxon>fabids</taxon>
        <taxon>Malpighiales</taxon>
        <taxon>Linaceae</taxon>
        <taxon>Linum</taxon>
    </lineage>
</organism>
<evidence type="ECO:0000256" key="1">
    <source>
        <dbReference type="SAM" id="MobiDB-lite"/>
    </source>
</evidence>
<dbReference type="SMART" id="SM00612">
    <property type="entry name" value="Kelch"/>
    <property type="match status" value="2"/>
</dbReference>
<dbReference type="EMBL" id="OZ034819">
    <property type="protein sequence ID" value="CAL1397889.1"/>
    <property type="molecule type" value="Genomic_DNA"/>
</dbReference>
<keyword evidence="3" id="KW-1185">Reference proteome</keyword>
<sequence>MGSVPSPMRPLSRSRRVAAAPSQPPPSDHRIYASFCNDTTSNWVEYYDPSSNGFTHVGSIPGLGPNCVLKDFAMVSLGESIYFIGGRVVRKERPTARLEDGLDDEEFVEVDLEVRSTVLRYDVGRDMWAQCGPLSQPRCCFACTVCDGRIYVAGGRFDVAGTHGVSSGEVYDPVCDEWNPLPDMSVLRYKCAGVTWQGKIYVIGGFASRGGDRHNNGKVTESFILERSSAEVYDTRTGKWHVVVGMWQLDVPPNQIVAVNETLFSSGDCLKPWKGHIESYDGDMNMWNVMDKSHLRTCNPLTQRVYLTMAPIGSRLYFLGGYRTAAEPSLIRSKVYMFDTSVASCEWMSLEPSEEEQKKELCSHCCVVRIS</sequence>
<dbReference type="InterPro" id="IPR015915">
    <property type="entry name" value="Kelch-typ_b-propeller"/>
</dbReference>
<dbReference type="InterPro" id="IPR006652">
    <property type="entry name" value="Kelch_1"/>
</dbReference>